<keyword evidence="1" id="KW-1071">Ligand-gated ion channel</keyword>
<protein>
    <submittedName>
        <fullName evidence="7">Cyclic nucleotide-gated ion channel 1-like</fullName>
    </submittedName>
</protein>
<feature type="transmembrane region" description="Helical" evidence="4">
    <location>
        <begin position="220"/>
        <end position="238"/>
    </location>
</feature>
<dbReference type="PANTHER" id="PTHR45651:SF68">
    <property type="entry name" value="ION TRANSPORT DOMAIN-CONTAINING PROTEIN"/>
    <property type="match status" value="1"/>
</dbReference>
<evidence type="ECO:0000256" key="4">
    <source>
        <dbReference type="SAM" id="Phobius"/>
    </source>
</evidence>
<dbReference type="InterPro" id="IPR018490">
    <property type="entry name" value="cNMP-bd_dom_sf"/>
</dbReference>
<accession>A0A6P9ECM9</accession>
<feature type="compositionally biased region" description="Basic and acidic residues" evidence="3">
    <location>
        <begin position="8"/>
        <end position="32"/>
    </location>
</feature>
<reference evidence="7" key="1">
    <citation type="submission" date="2025-08" db="UniProtKB">
        <authorList>
            <consortium name="RefSeq"/>
        </authorList>
    </citation>
    <scope>IDENTIFICATION</scope>
    <source>
        <tissue evidence="7">Leaves</tissue>
    </source>
</reference>
<keyword evidence="4" id="KW-0472">Membrane</keyword>
<dbReference type="InterPro" id="IPR000595">
    <property type="entry name" value="cNMP-bd_dom"/>
</dbReference>
<dbReference type="InParanoid" id="A0A6P9ECM9"/>
<keyword evidence="1" id="KW-0406">Ion transport</keyword>
<feature type="transmembrane region" description="Helical" evidence="4">
    <location>
        <begin position="98"/>
        <end position="123"/>
    </location>
</feature>
<dbReference type="SUPFAM" id="SSF51206">
    <property type="entry name" value="cAMP-binding domain-like"/>
    <property type="match status" value="1"/>
</dbReference>
<feature type="region of interest" description="Disordered" evidence="3">
    <location>
        <begin position="1"/>
        <end position="58"/>
    </location>
</feature>
<dbReference type="SUPFAM" id="SSF81324">
    <property type="entry name" value="Voltage-gated potassium channels"/>
    <property type="match status" value="1"/>
</dbReference>
<feature type="transmembrane region" description="Helical" evidence="4">
    <location>
        <begin position="186"/>
        <end position="205"/>
    </location>
</feature>
<dbReference type="CDD" id="cd00038">
    <property type="entry name" value="CAP_ED"/>
    <property type="match status" value="1"/>
</dbReference>
<dbReference type="GeneID" id="109002180"/>
<dbReference type="PROSITE" id="PS50042">
    <property type="entry name" value="CNMP_BINDING_3"/>
    <property type="match status" value="1"/>
</dbReference>
<keyword evidence="4" id="KW-1133">Transmembrane helix</keyword>
<name>A0A6P9ECM9_JUGRE</name>
<feature type="transmembrane region" description="Helical" evidence="4">
    <location>
        <begin position="317"/>
        <end position="336"/>
    </location>
</feature>
<keyword evidence="1" id="KW-0813">Transport</keyword>
<gene>
    <name evidence="7" type="primary">LOC109002180</name>
</gene>
<organism evidence="6 7">
    <name type="scientific">Juglans regia</name>
    <name type="common">English walnut</name>
    <dbReference type="NCBI Taxonomy" id="51240"/>
    <lineage>
        <taxon>Eukaryota</taxon>
        <taxon>Viridiplantae</taxon>
        <taxon>Streptophyta</taxon>
        <taxon>Embryophyta</taxon>
        <taxon>Tracheophyta</taxon>
        <taxon>Spermatophyta</taxon>
        <taxon>Magnoliopsida</taxon>
        <taxon>eudicotyledons</taxon>
        <taxon>Gunneridae</taxon>
        <taxon>Pentapetalae</taxon>
        <taxon>rosids</taxon>
        <taxon>fabids</taxon>
        <taxon>Fagales</taxon>
        <taxon>Juglandaceae</taxon>
        <taxon>Juglans</taxon>
    </lineage>
</organism>
<dbReference type="RefSeq" id="XP_035540537.1">
    <property type="nucleotide sequence ID" value="XM_035684644.1"/>
</dbReference>
<dbReference type="GO" id="GO:0034220">
    <property type="term" value="P:monoatomic ion transmembrane transport"/>
    <property type="evidence" value="ECO:0007669"/>
    <property type="project" value="UniProtKB-KW"/>
</dbReference>
<proteinExistence type="predicted"/>
<evidence type="ECO:0000256" key="1">
    <source>
        <dbReference type="ARBA" id="ARBA00023286"/>
    </source>
</evidence>
<evidence type="ECO:0000256" key="3">
    <source>
        <dbReference type="SAM" id="MobiDB-lite"/>
    </source>
</evidence>
<feature type="transmembrane region" description="Helical" evidence="4">
    <location>
        <begin position="259"/>
        <end position="280"/>
    </location>
</feature>
<dbReference type="AlphaFoldDB" id="A0A6P9ECM9"/>
<keyword evidence="6" id="KW-1185">Reference proteome</keyword>
<dbReference type="Gene3D" id="2.60.120.10">
    <property type="entry name" value="Jelly Rolls"/>
    <property type="match status" value="1"/>
</dbReference>
<dbReference type="OrthoDB" id="1585300at2759"/>
<evidence type="ECO:0000256" key="2">
    <source>
        <dbReference type="ARBA" id="ARBA00023303"/>
    </source>
</evidence>
<feature type="transmembrane region" description="Helical" evidence="4">
    <location>
        <begin position="135"/>
        <end position="160"/>
    </location>
</feature>
<dbReference type="KEGG" id="jre:109002180"/>
<evidence type="ECO:0000313" key="7">
    <source>
        <dbReference type="RefSeq" id="XP_035540537.1"/>
    </source>
</evidence>
<feature type="compositionally biased region" description="Basic and acidic residues" evidence="3">
    <location>
        <begin position="601"/>
        <end position="610"/>
    </location>
</feature>
<evidence type="ECO:0000313" key="6">
    <source>
        <dbReference type="Proteomes" id="UP000235220"/>
    </source>
</evidence>
<dbReference type="Proteomes" id="UP000235220">
    <property type="component" value="Chromosome 13"/>
</dbReference>
<dbReference type="InterPro" id="IPR014710">
    <property type="entry name" value="RmlC-like_jellyroll"/>
</dbReference>
<keyword evidence="2" id="KW-0407">Ion channel</keyword>
<feature type="region of interest" description="Disordered" evidence="3">
    <location>
        <begin position="592"/>
        <end position="616"/>
    </location>
</feature>
<sequence>MSFFGQRQAREDPEIRLWDGHNDDDGGRHGVGDIEMQSPENDSSENGKTKKRQQPEWMGKIPHRWQQPEWVGKVPNLWQQPEWIGKMLHPKRQPSTQFWYIFLAVSCVISLSVDPFFFYIPVINEVGKCVDFDRTLYIAIVCLRTLLDCISLVDIILSFLRSLDKEKETKGDTSHVSLRRKRYLKVANDIVAILPIPQVLFLILFSKSMRGSKSLDKRKVLSGVVLLQYLPRALRVYLSWTKVFIHRNIMIIDLSKTVIAVKAGFNLFLFIIASHSGTVASMDFPRKTLYCFWWGLRNLSSFGSNLQTSPHFWENSFAVLTSISGLVLFVCFLGHLQMYMQWEASMQLEVAKQMKLEEAKKLERSRWQHYELKDKKLKILEWIDGNPRLKEIKQQIIDEVDRLFAEYKDIDVENPFPHLPMFIRRKIQHHLCLPLLQKVPLLQNESEDALKLISCDFLKQVSYDANSYIVREGEPLDALLFITRGIIWTYTTGPDHRQTGCLKTDDFYGVELLEWVFKSPSLPDPSNLPFSTRTLRCHTKVEAFALTVGNIQHMLYQHWSKFSKFRGMTDSNLVQSFVVSNVQAAFRRRRNTRQMMIPGESEQKARKTASDVDNTT</sequence>
<evidence type="ECO:0000259" key="5">
    <source>
        <dbReference type="PROSITE" id="PS50042"/>
    </source>
</evidence>
<dbReference type="GO" id="GO:0016020">
    <property type="term" value="C:membrane"/>
    <property type="evidence" value="ECO:0007669"/>
    <property type="project" value="UniProtKB-SubCell"/>
</dbReference>
<keyword evidence="4" id="KW-0812">Transmembrane</keyword>
<dbReference type="PANTHER" id="PTHR45651">
    <property type="entry name" value="CYCLIC NUCLEOTIDE-GATED ION CHANNEL 15-RELATED-RELATED"/>
    <property type="match status" value="1"/>
</dbReference>
<feature type="domain" description="Cyclic nucleotide-binding" evidence="5">
    <location>
        <begin position="456"/>
        <end position="509"/>
    </location>
</feature>